<evidence type="ECO:0000259" key="2">
    <source>
        <dbReference type="PROSITE" id="PS50887"/>
    </source>
</evidence>
<proteinExistence type="predicted"/>
<dbReference type="InterPro" id="IPR050469">
    <property type="entry name" value="Diguanylate_Cyclase"/>
</dbReference>
<dbReference type="Pfam" id="PF00990">
    <property type="entry name" value="GGDEF"/>
    <property type="match status" value="1"/>
</dbReference>
<dbReference type="FunFam" id="3.30.70.270:FF:000001">
    <property type="entry name" value="Diguanylate cyclase domain protein"/>
    <property type="match status" value="1"/>
</dbReference>
<dbReference type="GO" id="GO:0005886">
    <property type="term" value="C:plasma membrane"/>
    <property type="evidence" value="ECO:0007669"/>
    <property type="project" value="TreeGrafter"/>
</dbReference>
<organism evidence="3 4">
    <name type="scientific">Actinopolyspora alba</name>
    <dbReference type="NCBI Taxonomy" id="673379"/>
    <lineage>
        <taxon>Bacteria</taxon>
        <taxon>Bacillati</taxon>
        <taxon>Actinomycetota</taxon>
        <taxon>Actinomycetes</taxon>
        <taxon>Actinopolysporales</taxon>
        <taxon>Actinopolysporaceae</taxon>
        <taxon>Actinopolyspora</taxon>
        <taxon>Actinopolyspora alba group</taxon>
    </lineage>
</organism>
<evidence type="ECO:0000313" key="3">
    <source>
        <dbReference type="EMBL" id="SFD61948.1"/>
    </source>
</evidence>
<feature type="region of interest" description="Disordered" evidence="1">
    <location>
        <begin position="544"/>
        <end position="578"/>
    </location>
</feature>
<dbReference type="NCBIfam" id="TIGR00254">
    <property type="entry name" value="GGDEF"/>
    <property type="match status" value="1"/>
</dbReference>
<dbReference type="GO" id="GO:1902201">
    <property type="term" value="P:negative regulation of bacterial-type flagellum-dependent cell motility"/>
    <property type="evidence" value="ECO:0007669"/>
    <property type="project" value="TreeGrafter"/>
</dbReference>
<dbReference type="InterPro" id="IPR029787">
    <property type="entry name" value="Nucleotide_cyclase"/>
</dbReference>
<dbReference type="CDD" id="cd01949">
    <property type="entry name" value="GGDEF"/>
    <property type="match status" value="1"/>
</dbReference>
<dbReference type="InterPro" id="IPR000160">
    <property type="entry name" value="GGDEF_dom"/>
</dbReference>
<dbReference type="GO" id="GO:0043709">
    <property type="term" value="P:cell adhesion involved in single-species biofilm formation"/>
    <property type="evidence" value="ECO:0007669"/>
    <property type="project" value="TreeGrafter"/>
</dbReference>
<sequence>MPLRDDVVDAREGAATSLGELSDAWLVGRARELQVIGQHSDPQARDATRREADNLLTEARRRGHPRMLGQLLCCCATLRLCTPGMAEQAVPLLDELLTHARRHRLDVLRADAHALRGRLALLDGNEDNALNQAAEALVILDDDLVPDAALGRRSWERLLATSLIDIGLVLTQLGVFDIADEVMARAHHRIRESGGPHEIATHLINRCRMLLGWGLRLERIGKQDDADGRFSTAAQIAVAVDGPWQESLFPRVPGRKAAEQMPVLAAACALAEPDGSHIDKLEEVSDPGLELPVQETIIIAIALARCYDSAERPDEATRVLSETRQRIYEDISEPSLRISLVREYARRARLDPDNTAAAVEEYAQELESELWTMRASRSATLMARLDRQRLNRQHHAITRQAMHDPLTGLPNRRALDAKLESMLREPDAQPLSVALVDLDGFKEVNDQLSHAEGDEVLRVIARTLSDTLRADDLVSRYGGDEFVVLLPGVELEAAESALTRTVNAVSRLPGSLSRGVTLSIGVVAMLPQESGSEVLARSDTAMYQSKRRGGNQVAAMSGDAHHGDPAEPPAWIPPESEQ</sequence>
<dbReference type="PROSITE" id="PS50887">
    <property type="entry name" value="GGDEF"/>
    <property type="match status" value="1"/>
</dbReference>
<reference evidence="4" key="1">
    <citation type="submission" date="2016-10" db="EMBL/GenBank/DDBJ databases">
        <authorList>
            <person name="Varghese N."/>
            <person name="Submissions S."/>
        </authorList>
    </citation>
    <scope>NUCLEOTIDE SEQUENCE [LARGE SCALE GENOMIC DNA]</scope>
    <source>
        <strain evidence="4">DSM 45004</strain>
    </source>
</reference>
<accession>A0A1I1TXC5</accession>
<dbReference type="SMART" id="SM00267">
    <property type="entry name" value="GGDEF"/>
    <property type="match status" value="1"/>
</dbReference>
<dbReference type="PANTHER" id="PTHR45138:SF9">
    <property type="entry name" value="DIGUANYLATE CYCLASE DGCM-RELATED"/>
    <property type="match status" value="1"/>
</dbReference>
<feature type="domain" description="GGDEF" evidence="2">
    <location>
        <begin position="429"/>
        <end position="558"/>
    </location>
</feature>
<dbReference type="SUPFAM" id="SSF55073">
    <property type="entry name" value="Nucleotide cyclase"/>
    <property type="match status" value="1"/>
</dbReference>
<dbReference type="PANTHER" id="PTHR45138">
    <property type="entry name" value="REGULATORY COMPONENTS OF SENSORY TRANSDUCTION SYSTEM"/>
    <property type="match status" value="1"/>
</dbReference>
<dbReference type="InterPro" id="IPR011990">
    <property type="entry name" value="TPR-like_helical_dom_sf"/>
</dbReference>
<dbReference type="EMBL" id="FOMZ01000001">
    <property type="protein sequence ID" value="SFD61948.1"/>
    <property type="molecule type" value="Genomic_DNA"/>
</dbReference>
<evidence type="ECO:0000313" key="4">
    <source>
        <dbReference type="Proteomes" id="UP000198716"/>
    </source>
</evidence>
<dbReference type="Proteomes" id="UP000198716">
    <property type="component" value="Unassembled WGS sequence"/>
</dbReference>
<dbReference type="GO" id="GO:0052621">
    <property type="term" value="F:diguanylate cyclase activity"/>
    <property type="evidence" value="ECO:0007669"/>
    <property type="project" value="TreeGrafter"/>
</dbReference>
<dbReference type="RefSeq" id="WP_092922679.1">
    <property type="nucleotide sequence ID" value="NZ_FOMZ01000001.1"/>
</dbReference>
<evidence type="ECO:0000256" key="1">
    <source>
        <dbReference type="SAM" id="MobiDB-lite"/>
    </source>
</evidence>
<keyword evidence="4" id="KW-1185">Reference proteome</keyword>
<dbReference type="Gene3D" id="3.30.70.270">
    <property type="match status" value="1"/>
</dbReference>
<name>A0A1I1TXC5_9ACTN</name>
<dbReference type="AlphaFoldDB" id="A0A1I1TXC5"/>
<gene>
    <name evidence="3" type="ORF">SAMN04487819_101344</name>
</gene>
<dbReference type="Gene3D" id="1.25.40.10">
    <property type="entry name" value="Tetratricopeptide repeat domain"/>
    <property type="match status" value="1"/>
</dbReference>
<protein>
    <submittedName>
        <fullName evidence="3">Diguanylate cyclase (GGDEF) domain-containing protein</fullName>
    </submittedName>
</protein>
<dbReference type="InterPro" id="IPR043128">
    <property type="entry name" value="Rev_trsase/Diguanyl_cyclase"/>
</dbReference>